<dbReference type="Pfam" id="PF13676">
    <property type="entry name" value="TIR_2"/>
    <property type="match status" value="1"/>
</dbReference>
<evidence type="ECO:0000256" key="1">
    <source>
        <dbReference type="SAM" id="MobiDB-lite"/>
    </source>
</evidence>
<reference evidence="3 4" key="1">
    <citation type="submission" date="2024-09" db="EMBL/GenBank/DDBJ databases">
        <authorList>
            <person name="Sun Q."/>
            <person name="Mori K."/>
        </authorList>
    </citation>
    <scope>NUCLEOTIDE SEQUENCE [LARGE SCALE GENOMIC DNA]</scope>
    <source>
        <strain evidence="3 4">NCAIM B.02415</strain>
    </source>
</reference>
<feature type="region of interest" description="Disordered" evidence="1">
    <location>
        <begin position="212"/>
        <end position="236"/>
    </location>
</feature>
<accession>A0ABV6LHM3</accession>
<evidence type="ECO:0000313" key="4">
    <source>
        <dbReference type="Proteomes" id="UP001589828"/>
    </source>
</evidence>
<dbReference type="InterPro" id="IPR000157">
    <property type="entry name" value="TIR_dom"/>
</dbReference>
<dbReference type="Proteomes" id="UP001589828">
    <property type="component" value="Unassembled WGS sequence"/>
</dbReference>
<sequence length="293" mass="32645">MRLQQKQPVVFISYSYAGDGQEWVSVLAKKIKAYPMRELPPVSVIFDQDNGHLGNNLYTRMQASIAAADVILLILTPDYKEKADQCIASVGYEYNLVRRELFKRGGIRKKCIPVLKDGTLTESMPTDLYHLIGIDMSTREKFQGGLTSLIQSIVNPALINDPEKTVRPDYSATNSKPVINEQTQLIGTTVLFSMIAGTALIAAIKALDHYQHPLPGHHHQQGTTGTEQPGLHGNHQTDAYDHFRAIHHTDPADGHDLSAHHHNDHLFHQPYPEHTDGHHHDLPENESPAGEDA</sequence>
<feature type="region of interest" description="Disordered" evidence="1">
    <location>
        <begin position="248"/>
        <end position="293"/>
    </location>
</feature>
<protein>
    <submittedName>
        <fullName evidence="3">Toll/interleukin-1 receptor domain-containing protein</fullName>
    </submittedName>
</protein>
<feature type="domain" description="TIR" evidence="2">
    <location>
        <begin position="10"/>
        <end position="143"/>
    </location>
</feature>
<keyword evidence="3" id="KW-0675">Receptor</keyword>
<keyword evidence="4" id="KW-1185">Reference proteome</keyword>
<evidence type="ECO:0000313" key="3">
    <source>
        <dbReference type="EMBL" id="MFC0518949.1"/>
    </source>
</evidence>
<dbReference type="SUPFAM" id="SSF52200">
    <property type="entry name" value="Toll/Interleukin receptor TIR domain"/>
    <property type="match status" value="1"/>
</dbReference>
<feature type="compositionally biased region" description="Basic and acidic residues" evidence="1">
    <location>
        <begin position="248"/>
        <end position="283"/>
    </location>
</feature>
<dbReference type="EMBL" id="JBHLTS010000080">
    <property type="protein sequence ID" value="MFC0518949.1"/>
    <property type="molecule type" value="Genomic_DNA"/>
</dbReference>
<dbReference type="Gene3D" id="3.40.50.10140">
    <property type="entry name" value="Toll/interleukin-1 receptor homology (TIR) domain"/>
    <property type="match status" value="1"/>
</dbReference>
<dbReference type="InterPro" id="IPR035897">
    <property type="entry name" value="Toll_tir_struct_dom_sf"/>
</dbReference>
<gene>
    <name evidence="3" type="ORF">ACFFGT_32340</name>
</gene>
<organism evidence="3 4">
    <name type="scientific">Mucilaginibacter angelicae</name>
    <dbReference type="NCBI Taxonomy" id="869718"/>
    <lineage>
        <taxon>Bacteria</taxon>
        <taxon>Pseudomonadati</taxon>
        <taxon>Bacteroidota</taxon>
        <taxon>Sphingobacteriia</taxon>
        <taxon>Sphingobacteriales</taxon>
        <taxon>Sphingobacteriaceae</taxon>
        <taxon>Mucilaginibacter</taxon>
    </lineage>
</organism>
<proteinExistence type="predicted"/>
<comment type="caution">
    <text evidence="3">The sequence shown here is derived from an EMBL/GenBank/DDBJ whole genome shotgun (WGS) entry which is preliminary data.</text>
</comment>
<dbReference type="RefSeq" id="WP_377026651.1">
    <property type="nucleotide sequence ID" value="NZ_JBHLTS010000080.1"/>
</dbReference>
<name>A0ABV6LHM3_9SPHI</name>
<evidence type="ECO:0000259" key="2">
    <source>
        <dbReference type="Pfam" id="PF13676"/>
    </source>
</evidence>